<dbReference type="AlphaFoldDB" id="A0A9Q1Q699"/>
<proteinExistence type="predicted"/>
<comment type="caution">
    <text evidence="1">The sequence shown here is derived from an EMBL/GenBank/DDBJ whole genome shotgun (WGS) entry which is preliminary data.</text>
</comment>
<dbReference type="EMBL" id="JAKOGI010000759">
    <property type="protein sequence ID" value="KAJ8430767.1"/>
    <property type="molecule type" value="Genomic_DNA"/>
</dbReference>
<keyword evidence="2" id="KW-1185">Reference proteome</keyword>
<dbReference type="PANTHER" id="PTHR34667">
    <property type="entry name" value="D-AMINOACYL-TRNA DEACYLASE"/>
    <property type="match status" value="1"/>
</dbReference>
<gene>
    <name evidence="1" type="ORF">Cgig2_017080</name>
</gene>
<dbReference type="Proteomes" id="UP001153076">
    <property type="component" value="Unassembled WGS sequence"/>
</dbReference>
<dbReference type="GO" id="GO:0051499">
    <property type="term" value="F:D-aminoacyl-tRNA deacylase activity"/>
    <property type="evidence" value="ECO:0007669"/>
    <property type="project" value="InterPro"/>
</dbReference>
<dbReference type="SUPFAM" id="SSF142535">
    <property type="entry name" value="AF0625-like"/>
    <property type="match status" value="1"/>
</dbReference>
<name>A0A9Q1Q699_9CARY</name>
<dbReference type="PANTHER" id="PTHR34667:SF1">
    <property type="entry name" value="D-AMINOACYL-TRNA DEACYLASE"/>
    <property type="match status" value="1"/>
</dbReference>
<dbReference type="InterPro" id="IPR007508">
    <property type="entry name" value="DtdA"/>
</dbReference>
<protein>
    <submittedName>
        <fullName evidence="1">Uncharacterized protein</fullName>
    </submittedName>
</protein>
<evidence type="ECO:0000313" key="2">
    <source>
        <dbReference type="Proteomes" id="UP001153076"/>
    </source>
</evidence>
<dbReference type="Pfam" id="PF04414">
    <property type="entry name" value="tRNA_deacylase"/>
    <property type="match status" value="1"/>
</dbReference>
<dbReference type="Gene3D" id="3.40.630.50">
    <property type="entry name" value="AF0625-like"/>
    <property type="match status" value="1"/>
</dbReference>
<accession>A0A9Q1Q699</accession>
<sequence length="177" mass="19252">MVTLVVSMTTNPTLSDTAFAILSMAAWSPGPLFQGVRSFVYGGVRLLKHDKSIVVEDDLDTCWEEATDENADNVIFLSKHATVSNCPALIVHPIGVPHLKEREEPPQGGRPGWAAPPDPRMGHYGGYSSWSSDNGKRVLPSKTAIALVNPTFLPQVPILAGIAKIWIQLNLDSCRNH</sequence>
<reference evidence="1" key="1">
    <citation type="submission" date="2022-04" db="EMBL/GenBank/DDBJ databases">
        <title>Carnegiea gigantea Genome sequencing and assembly v2.</title>
        <authorList>
            <person name="Copetti D."/>
            <person name="Sanderson M.J."/>
            <person name="Burquez A."/>
            <person name="Wojciechowski M.F."/>
        </authorList>
    </citation>
    <scope>NUCLEOTIDE SEQUENCE</scope>
    <source>
        <strain evidence="1">SGP5-SGP5p</strain>
        <tissue evidence="1">Aerial part</tissue>
    </source>
</reference>
<organism evidence="1 2">
    <name type="scientific">Carnegiea gigantea</name>
    <dbReference type="NCBI Taxonomy" id="171969"/>
    <lineage>
        <taxon>Eukaryota</taxon>
        <taxon>Viridiplantae</taxon>
        <taxon>Streptophyta</taxon>
        <taxon>Embryophyta</taxon>
        <taxon>Tracheophyta</taxon>
        <taxon>Spermatophyta</taxon>
        <taxon>Magnoliopsida</taxon>
        <taxon>eudicotyledons</taxon>
        <taxon>Gunneridae</taxon>
        <taxon>Pentapetalae</taxon>
        <taxon>Caryophyllales</taxon>
        <taxon>Cactineae</taxon>
        <taxon>Cactaceae</taxon>
        <taxon>Cactoideae</taxon>
        <taxon>Echinocereeae</taxon>
        <taxon>Carnegiea</taxon>
    </lineage>
</organism>
<evidence type="ECO:0000313" key="1">
    <source>
        <dbReference type="EMBL" id="KAJ8430767.1"/>
    </source>
</evidence>
<dbReference type="OrthoDB" id="1724188at2759"/>